<dbReference type="InterPro" id="IPR050275">
    <property type="entry name" value="PGM_Phosphatase"/>
</dbReference>
<dbReference type="Gene3D" id="3.40.50.1240">
    <property type="entry name" value="Phosphoglycerate mutase-like"/>
    <property type="match status" value="1"/>
</dbReference>
<name>A0A285TE50_9RHOB</name>
<dbReference type="AlphaFoldDB" id="A0A285TE50"/>
<keyword evidence="2" id="KW-0413">Isomerase</keyword>
<feature type="binding site" evidence="4">
    <location>
        <position position="113"/>
    </location>
    <ligand>
        <name>substrate</name>
    </ligand>
</feature>
<evidence type="ECO:0000313" key="5">
    <source>
        <dbReference type="EMBL" id="SOC18241.1"/>
    </source>
</evidence>
<organism evidence="5 6">
    <name type="scientific">Rhodobacter maris</name>
    <dbReference type="NCBI Taxonomy" id="446682"/>
    <lineage>
        <taxon>Bacteria</taxon>
        <taxon>Pseudomonadati</taxon>
        <taxon>Pseudomonadota</taxon>
        <taxon>Alphaproteobacteria</taxon>
        <taxon>Rhodobacterales</taxon>
        <taxon>Rhodobacter group</taxon>
        <taxon>Rhodobacter</taxon>
    </lineage>
</organism>
<dbReference type="CDD" id="cd07067">
    <property type="entry name" value="HP_PGM_like"/>
    <property type="match status" value="1"/>
</dbReference>
<dbReference type="InterPro" id="IPR001345">
    <property type="entry name" value="PG/BPGM_mutase_AS"/>
</dbReference>
<feature type="active site" description="Proton donor/acceptor" evidence="3">
    <location>
        <position position="143"/>
    </location>
</feature>
<keyword evidence="1" id="KW-0324">Glycolysis</keyword>
<dbReference type="PANTHER" id="PTHR48100">
    <property type="entry name" value="BROAD-SPECIFICITY PHOSPHATASE YOR283W-RELATED"/>
    <property type="match status" value="1"/>
</dbReference>
<evidence type="ECO:0000256" key="1">
    <source>
        <dbReference type="ARBA" id="ARBA00023152"/>
    </source>
</evidence>
<evidence type="ECO:0000313" key="6">
    <source>
        <dbReference type="Proteomes" id="UP000219111"/>
    </source>
</evidence>
<keyword evidence="6" id="KW-1185">Reference proteome</keyword>
<dbReference type="PANTHER" id="PTHR48100:SF1">
    <property type="entry name" value="HISTIDINE PHOSPHATASE FAMILY PROTEIN-RELATED"/>
    <property type="match status" value="1"/>
</dbReference>
<dbReference type="GO" id="GO:0005737">
    <property type="term" value="C:cytoplasm"/>
    <property type="evidence" value="ECO:0007669"/>
    <property type="project" value="TreeGrafter"/>
</dbReference>
<protein>
    <submittedName>
        <fullName evidence="5">Probable phosphoglycerate mutase</fullName>
    </submittedName>
</protein>
<evidence type="ECO:0000256" key="4">
    <source>
        <dbReference type="PIRSR" id="PIRSR613078-2"/>
    </source>
</evidence>
<dbReference type="Proteomes" id="UP000219111">
    <property type="component" value="Unassembled WGS sequence"/>
</dbReference>
<reference evidence="6" key="1">
    <citation type="submission" date="2017-08" db="EMBL/GenBank/DDBJ databases">
        <authorList>
            <person name="Varghese N."/>
            <person name="Submissions S."/>
        </authorList>
    </citation>
    <scope>NUCLEOTIDE SEQUENCE [LARGE SCALE GENOMIC DNA]</scope>
    <source>
        <strain evidence="6">JA276</strain>
    </source>
</reference>
<dbReference type="GO" id="GO:0016791">
    <property type="term" value="F:phosphatase activity"/>
    <property type="evidence" value="ECO:0007669"/>
    <property type="project" value="TreeGrafter"/>
</dbReference>
<proteinExistence type="predicted"/>
<evidence type="ECO:0000256" key="2">
    <source>
        <dbReference type="ARBA" id="ARBA00023235"/>
    </source>
</evidence>
<dbReference type="Pfam" id="PF00300">
    <property type="entry name" value="His_Phos_1"/>
    <property type="match status" value="1"/>
</dbReference>
<dbReference type="InterPro" id="IPR029033">
    <property type="entry name" value="His_PPase_superfam"/>
</dbReference>
<dbReference type="SMART" id="SM00855">
    <property type="entry name" value="PGAM"/>
    <property type="match status" value="1"/>
</dbReference>
<sequence length="256" mass="27128">MRRAHELLPGAAPIRLTVQTRASSGRTGLTSAASLCVKESGRGSARCGGAAPPGGLLLYLLRHGETVFNIEGRYQGGCDSPLTARGSAQARCIGAHLARLAPCATLWVSPLPRAQASADLIAAEIAQHTGAPPARQLRTELREIALGDWDGLTRAEMEALAPGFRKRHPRRQWMFHAPGGEPLDAVLARLAQVHRAARAHPGDLVLVTHAFTGRLLRGLHAGLPLEEAVTLTAPQDAFHLLAPDGRVEAIDASARP</sequence>
<dbReference type="EMBL" id="OBMT01000016">
    <property type="protein sequence ID" value="SOC18241.1"/>
    <property type="molecule type" value="Genomic_DNA"/>
</dbReference>
<gene>
    <name evidence="5" type="ORF">SAMN05877831_11632</name>
</gene>
<feature type="active site" description="Tele-phosphohistidine intermediate" evidence="3">
    <location>
        <position position="63"/>
    </location>
</feature>
<dbReference type="SUPFAM" id="SSF53254">
    <property type="entry name" value="Phosphoglycerate mutase-like"/>
    <property type="match status" value="1"/>
</dbReference>
<dbReference type="InterPro" id="IPR013078">
    <property type="entry name" value="His_Pase_superF_clade-1"/>
</dbReference>
<dbReference type="OrthoDB" id="9781415at2"/>
<evidence type="ECO:0000256" key="3">
    <source>
        <dbReference type="PIRSR" id="PIRSR613078-1"/>
    </source>
</evidence>
<dbReference type="PROSITE" id="PS00175">
    <property type="entry name" value="PG_MUTASE"/>
    <property type="match status" value="1"/>
</dbReference>
<accession>A0A285TE50</accession>
<feature type="binding site" evidence="4">
    <location>
        <begin position="62"/>
        <end position="69"/>
    </location>
    <ligand>
        <name>substrate</name>
    </ligand>
</feature>